<dbReference type="EMBL" id="KK853149">
    <property type="protein sequence ID" value="KDR10679.1"/>
    <property type="molecule type" value="Genomic_DNA"/>
</dbReference>
<feature type="region of interest" description="Disordered" evidence="1">
    <location>
        <begin position="113"/>
        <end position="153"/>
    </location>
</feature>
<evidence type="ECO:0000313" key="3">
    <source>
        <dbReference type="Proteomes" id="UP000027135"/>
    </source>
</evidence>
<dbReference type="OMA" id="MISCYHA"/>
<protein>
    <submittedName>
        <fullName evidence="2">Tigger transposable element-derived protein 1</fullName>
    </submittedName>
</protein>
<dbReference type="eggNOG" id="KOG3105">
    <property type="taxonomic scope" value="Eukaryota"/>
</dbReference>
<gene>
    <name evidence="2" type="ORF">L798_14358</name>
</gene>
<keyword evidence="3" id="KW-1185">Reference proteome</keyword>
<evidence type="ECO:0000313" key="2">
    <source>
        <dbReference type="EMBL" id="KDR10679.1"/>
    </source>
</evidence>
<dbReference type="AlphaFoldDB" id="A0A067QN02"/>
<reference evidence="2 3" key="1">
    <citation type="journal article" date="2014" name="Nat. Commun.">
        <title>Molecular traces of alternative social organization in a termite genome.</title>
        <authorList>
            <person name="Terrapon N."/>
            <person name="Li C."/>
            <person name="Robertson H.M."/>
            <person name="Ji L."/>
            <person name="Meng X."/>
            <person name="Booth W."/>
            <person name="Chen Z."/>
            <person name="Childers C.P."/>
            <person name="Glastad K.M."/>
            <person name="Gokhale K."/>
            <person name="Gowin J."/>
            <person name="Gronenberg W."/>
            <person name="Hermansen R.A."/>
            <person name="Hu H."/>
            <person name="Hunt B.G."/>
            <person name="Huylmans A.K."/>
            <person name="Khalil S.M."/>
            <person name="Mitchell R.D."/>
            <person name="Munoz-Torres M.C."/>
            <person name="Mustard J.A."/>
            <person name="Pan H."/>
            <person name="Reese J.T."/>
            <person name="Scharf M.E."/>
            <person name="Sun F."/>
            <person name="Vogel H."/>
            <person name="Xiao J."/>
            <person name="Yang W."/>
            <person name="Yang Z."/>
            <person name="Yang Z."/>
            <person name="Zhou J."/>
            <person name="Zhu J."/>
            <person name="Brent C.S."/>
            <person name="Elsik C.G."/>
            <person name="Goodisman M.A."/>
            <person name="Liberles D.A."/>
            <person name="Roe R.M."/>
            <person name="Vargo E.L."/>
            <person name="Vilcinskas A."/>
            <person name="Wang J."/>
            <person name="Bornberg-Bauer E."/>
            <person name="Korb J."/>
            <person name="Zhang G."/>
            <person name="Liebig J."/>
        </authorList>
    </citation>
    <scope>NUCLEOTIDE SEQUENCE [LARGE SCALE GENOMIC DNA]</scope>
    <source>
        <tissue evidence="2">Whole organism</tissue>
    </source>
</reference>
<proteinExistence type="predicted"/>
<dbReference type="InParanoid" id="A0A067QN02"/>
<sequence>MAIKGFQPVENVIDDIRRLAQEVGLNEVTDEDITELLESHGQPLSNEDVEELATQLCIKEEEEREEELPLREIKTRDLQRILSDIEKLTDELCEIDHDWERSATAKRSVMASMRPYHEILKERKKERRNHDSPHYMPSLKKHDDPQPGTSSEN</sequence>
<dbReference type="Proteomes" id="UP000027135">
    <property type="component" value="Unassembled WGS sequence"/>
</dbReference>
<evidence type="ECO:0000256" key="1">
    <source>
        <dbReference type="SAM" id="MobiDB-lite"/>
    </source>
</evidence>
<name>A0A067QN02_ZOONE</name>
<organism evidence="2 3">
    <name type="scientific">Zootermopsis nevadensis</name>
    <name type="common">Dampwood termite</name>
    <dbReference type="NCBI Taxonomy" id="136037"/>
    <lineage>
        <taxon>Eukaryota</taxon>
        <taxon>Metazoa</taxon>
        <taxon>Ecdysozoa</taxon>
        <taxon>Arthropoda</taxon>
        <taxon>Hexapoda</taxon>
        <taxon>Insecta</taxon>
        <taxon>Pterygota</taxon>
        <taxon>Neoptera</taxon>
        <taxon>Polyneoptera</taxon>
        <taxon>Dictyoptera</taxon>
        <taxon>Blattodea</taxon>
        <taxon>Blattoidea</taxon>
        <taxon>Termitoidae</taxon>
        <taxon>Termopsidae</taxon>
        <taxon>Zootermopsis</taxon>
    </lineage>
</organism>
<feature type="compositionally biased region" description="Basic and acidic residues" evidence="1">
    <location>
        <begin position="115"/>
        <end position="133"/>
    </location>
</feature>
<accession>A0A067QN02</accession>